<feature type="coiled-coil region" evidence="1">
    <location>
        <begin position="116"/>
        <end position="167"/>
    </location>
</feature>
<reference evidence="3 4" key="1">
    <citation type="submission" date="2018-11" db="EMBL/GenBank/DDBJ databases">
        <authorList>
            <consortium name="Pathogen Informatics"/>
        </authorList>
    </citation>
    <scope>NUCLEOTIDE SEQUENCE [LARGE SCALE GENOMIC DNA]</scope>
</reference>
<dbReference type="OrthoDB" id="5875873at2759"/>
<keyword evidence="1" id="KW-0175">Coiled coil</keyword>
<evidence type="ECO:0000256" key="2">
    <source>
        <dbReference type="SAM" id="MobiDB-lite"/>
    </source>
</evidence>
<dbReference type="AlphaFoldDB" id="A0A3P7KVE7"/>
<evidence type="ECO:0000313" key="4">
    <source>
        <dbReference type="Proteomes" id="UP000270094"/>
    </source>
</evidence>
<dbReference type="Proteomes" id="UP000270094">
    <property type="component" value="Unassembled WGS sequence"/>
</dbReference>
<protein>
    <submittedName>
        <fullName evidence="3">Uncharacterized protein</fullName>
    </submittedName>
</protein>
<dbReference type="EMBL" id="UYYB01019104">
    <property type="protein sequence ID" value="VDM71162.1"/>
    <property type="molecule type" value="Genomic_DNA"/>
</dbReference>
<evidence type="ECO:0000313" key="3">
    <source>
        <dbReference type="EMBL" id="VDM71162.1"/>
    </source>
</evidence>
<organism evidence="3 4">
    <name type="scientific">Strongylus vulgaris</name>
    <name type="common">Blood worm</name>
    <dbReference type="NCBI Taxonomy" id="40348"/>
    <lineage>
        <taxon>Eukaryota</taxon>
        <taxon>Metazoa</taxon>
        <taxon>Ecdysozoa</taxon>
        <taxon>Nematoda</taxon>
        <taxon>Chromadorea</taxon>
        <taxon>Rhabditida</taxon>
        <taxon>Rhabditina</taxon>
        <taxon>Rhabditomorpha</taxon>
        <taxon>Strongyloidea</taxon>
        <taxon>Strongylidae</taxon>
        <taxon>Strongylus</taxon>
    </lineage>
</organism>
<accession>A0A3P7KVE7</accession>
<proteinExistence type="predicted"/>
<gene>
    <name evidence="3" type="ORF">SVUK_LOCUS6160</name>
</gene>
<name>A0A3P7KVE7_STRVU</name>
<feature type="region of interest" description="Disordered" evidence="2">
    <location>
        <begin position="1"/>
        <end position="25"/>
    </location>
</feature>
<feature type="compositionally biased region" description="Low complexity" evidence="2">
    <location>
        <begin position="1"/>
        <end position="13"/>
    </location>
</feature>
<evidence type="ECO:0000256" key="1">
    <source>
        <dbReference type="SAM" id="Coils"/>
    </source>
</evidence>
<sequence length="177" mass="19535">MSTFTAGTSATSTVEVERHSSTIPPIAGTEAEQHATHIGLSIPSVEPEPPSDALDDEAPLDIRLKIVKKGKNYASSVVEKPDPMLEDVNMTQMFARRSSSGRQPRPSAWLAEAVGLDELQKTAKKLEEKGEQLPEREVVTYDTEMQLACEEEERNLLREERAKKKGKVVGPGIYFSQ</sequence>
<keyword evidence="4" id="KW-1185">Reference proteome</keyword>